<name>A0A238BT54_9BILA</name>
<gene>
    <name evidence="2" type="ORF">X798_04622</name>
</gene>
<evidence type="ECO:0000256" key="1">
    <source>
        <dbReference type="SAM" id="Phobius"/>
    </source>
</evidence>
<reference evidence="2 3" key="1">
    <citation type="submission" date="2015-12" db="EMBL/GenBank/DDBJ databases">
        <title>Draft genome of the nematode, Onchocerca flexuosa.</title>
        <authorList>
            <person name="Mitreva M."/>
        </authorList>
    </citation>
    <scope>NUCLEOTIDE SEQUENCE [LARGE SCALE GENOMIC DNA]</scope>
    <source>
        <strain evidence="2">Red Deer</strain>
    </source>
</reference>
<feature type="transmembrane region" description="Helical" evidence="1">
    <location>
        <begin position="113"/>
        <end position="131"/>
    </location>
</feature>
<sequence>MQDTESRKDQKRAVRTTESTIKSVNTINDTVIVSKNNIRKKKELLKCYHCGKTEIRKINSAQSLKKASNTKVTCEKRRHHSKRYWYFILKQKSARVALQNKSKSISTAKERRGVKVFGIILGCFAICWTPFFM</sequence>
<dbReference type="Proteomes" id="UP000242913">
    <property type="component" value="Unassembled WGS sequence"/>
</dbReference>
<evidence type="ECO:0000313" key="3">
    <source>
        <dbReference type="Proteomes" id="UP000242913"/>
    </source>
</evidence>
<dbReference type="Gene3D" id="1.20.1070.10">
    <property type="entry name" value="Rhodopsin 7-helix transmembrane proteins"/>
    <property type="match status" value="1"/>
</dbReference>
<dbReference type="OrthoDB" id="5957871at2759"/>
<dbReference type="AlphaFoldDB" id="A0A238BT54"/>
<keyword evidence="1" id="KW-1133">Transmembrane helix</keyword>
<proteinExistence type="predicted"/>
<dbReference type="EMBL" id="KZ270009">
    <property type="protein sequence ID" value="OZC08422.1"/>
    <property type="molecule type" value="Genomic_DNA"/>
</dbReference>
<keyword evidence="1" id="KW-0472">Membrane</keyword>
<protein>
    <recommendedName>
        <fullName evidence="4">G_PROTEIN_RECEP_F1_2 domain-containing protein</fullName>
    </recommendedName>
</protein>
<organism evidence="2 3">
    <name type="scientific">Onchocerca flexuosa</name>
    <dbReference type="NCBI Taxonomy" id="387005"/>
    <lineage>
        <taxon>Eukaryota</taxon>
        <taxon>Metazoa</taxon>
        <taxon>Ecdysozoa</taxon>
        <taxon>Nematoda</taxon>
        <taxon>Chromadorea</taxon>
        <taxon>Rhabditida</taxon>
        <taxon>Spirurina</taxon>
        <taxon>Spiruromorpha</taxon>
        <taxon>Filarioidea</taxon>
        <taxon>Onchocercidae</taxon>
        <taxon>Onchocerca</taxon>
    </lineage>
</organism>
<accession>A0A238BT54</accession>
<keyword evidence="1" id="KW-0812">Transmembrane</keyword>
<keyword evidence="3" id="KW-1185">Reference proteome</keyword>
<evidence type="ECO:0008006" key="4">
    <source>
        <dbReference type="Google" id="ProtNLM"/>
    </source>
</evidence>
<evidence type="ECO:0000313" key="2">
    <source>
        <dbReference type="EMBL" id="OZC08422.1"/>
    </source>
</evidence>